<dbReference type="EnsemblPlants" id="AET1Gv20437700.1">
    <property type="protein sequence ID" value="AET1Gv20437700.1"/>
    <property type="gene ID" value="AET1Gv20437700"/>
</dbReference>
<proteinExistence type="predicted"/>
<reference evidence="2" key="2">
    <citation type="journal article" date="2017" name="Nat. Plants">
        <title>The Aegilops tauschii genome reveals multiple impacts of transposons.</title>
        <authorList>
            <person name="Zhao G."/>
            <person name="Zou C."/>
            <person name="Li K."/>
            <person name="Wang K."/>
            <person name="Li T."/>
            <person name="Gao L."/>
            <person name="Zhang X."/>
            <person name="Wang H."/>
            <person name="Yang Z."/>
            <person name="Liu X."/>
            <person name="Jiang W."/>
            <person name="Mao L."/>
            <person name="Kong X."/>
            <person name="Jiao Y."/>
            <person name="Jia J."/>
        </authorList>
    </citation>
    <scope>NUCLEOTIDE SEQUENCE [LARGE SCALE GENOMIC DNA]</scope>
    <source>
        <strain evidence="2">cv. AL8/78</strain>
    </source>
</reference>
<evidence type="ECO:0000313" key="2">
    <source>
        <dbReference type="Proteomes" id="UP000015105"/>
    </source>
</evidence>
<dbReference type="Proteomes" id="UP000015105">
    <property type="component" value="Chromosome 1D"/>
</dbReference>
<accession>A0A452YK04</accession>
<evidence type="ECO:0000313" key="1">
    <source>
        <dbReference type="EnsemblPlants" id="AET1Gv20437700.1"/>
    </source>
</evidence>
<dbReference type="Gramene" id="AET1Gv20437700.1">
    <property type="protein sequence ID" value="AET1Gv20437700.1"/>
    <property type="gene ID" value="AET1Gv20437700"/>
</dbReference>
<reference evidence="1" key="4">
    <citation type="submission" date="2019-03" db="UniProtKB">
        <authorList>
            <consortium name="EnsemblPlants"/>
        </authorList>
    </citation>
    <scope>IDENTIFICATION</scope>
</reference>
<reference evidence="1" key="3">
    <citation type="journal article" date="2017" name="Nature">
        <title>Genome sequence of the progenitor of the wheat D genome Aegilops tauschii.</title>
        <authorList>
            <person name="Luo M.C."/>
            <person name="Gu Y.Q."/>
            <person name="Puiu D."/>
            <person name="Wang H."/>
            <person name="Twardziok S.O."/>
            <person name="Deal K.R."/>
            <person name="Huo N."/>
            <person name="Zhu T."/>
            <person name="Wang L."/>
            <person name="Wang Y."/>
            <person name="McGuire P.E."/>
            <person name="Liu S."/>
            <person name="Long H."/>
            <person name="Ramasamy R.K."/>
            <person name="Rodriguez J.C."/>
            <person name="Van S.L."/>
            <person name="Yuan L."/>
            <person name="Wang Z."/>
            <person name="Xia Z."/>
            <person name="Xiao L."/>
            <person name="Anderson O.D."/>
            <person name="Ouyang S."/>
            <person name="Liang Y."/>
            <person name="Zimin A.V."/>
            <person name="Pertea G."/>
            <person name="Qi P."/>
            <person name="Bennetzen J.L."/>
            <person name="Dai X."/>
            <person name="Dawson M.W."/>
            <person name="Muller H.G."/>
            <person name="Kugler K."/>
            <person name="Rivarola-Duarte L."/>
            <person name="Spannagl M."/>
            <person name="Mayer K.F.X."/>
            <person name="Lu F.H."/>
            <person name="Bevan M.W."/>
            <person name="Leroy P."/>
            <person name="Li P."/>
            <person name="You F.M."/>
            <person name="Sun Q."/>
            <person name="Liu Z."/>
            <person name="Lyons E."/>
            <person name="Wicker T."/>
            <person name="Salzberg S.L."/>
            <person name="Devos K.M."/>
            <person name="Dvorak J."/>
        </authorList>
    </citation>
    <scope>NUCLEOTIDE SEQUENCE [LARGE SCALE GENOMIC DNA]</scope>
    <source>
        <strain evidence="1">cv. AL8/78</strain>
    </source>
</reference>
<dbReference type="PROSITE" id="PS51257">
    <property type="entry name" value="PROKAR_LIPOPROTEIN"/>
    <property type="match status" value="1"/>
</dbReference>
<dbReference type="AlphaFoldDB" id="A0A452YK04"/>
<sequence>MPKFCSALGVGVVNPLLSFSCAYHTHKCIILAPCRTICLHTYIAYSCTNLLGCGTLFSLRASPQGSPRGFFFLTLRAPAVKKVSTHAPGIAFFAGFVQF</sequence>
<reference evidence="1" key="5">
    <citation type="journal article" date="2021" name="G3 (Bethesda)">
        <title>Aegilops tauschii genome assembly Aet v5.0 features greater sequence contiguity and improved annotation.</title>
        <authorList>
            <person name="Wang L."/>
            <person name="Zhu T."/>
            <person name="Rodriguez J.C."/>
            <person name="Deal K.R."/>
            <person name="Dubcovsky J."/>
            <person name="McGuire P.E."/>
            <person name="Lux T."/>
            <person name="Spannagl M."/>
            <person name="Mayer K.F.X."/>
            <person name="Baldrich P."/>
            <person name="Meyers B.C."/>
            <person name="Huo N."/>
            <person name="Gu Y.Q."/>
            <person name="Zhou H."/>
            <person name="Devos K.M."/>
            <person name="Bennetzen J.L."/>
            <person name="Unver T."/>
            <person name="Budak H."/>
            <person name="Gulick P.J."/>
            <person name="Galiba G."/>
            <person name="Kalapos B."/>
            <person name="Nelson D.R."/>
            <person name="Li P."/>
            <person name="You F.M."/>
            <person name="Luo M.C."/>
            <person name="Dvorak J."/>
        </authorList>
    </citation>
    <scope>NUCLEOTIDE SEQUENCE [LARGE SCALE GENOMIC DNA]</scope>
    <source>
        <strain evidence="1">cv. AL8/78</strain>
    </source>
</reference>
<name>A0A452YK04_AEGTS</name>
<reference evidence="2" key="1">
    <citation type="journal article" date="2014" name="Science">
        <title>Ancient hybridizations among the ancestral genomes of bread wheat.</title>
        <authorList>
            <consortium name="International Wheat Genome Sequencing Consortium,"/>
            <person name="Marcussen T."/>
            <person name="Sandve S.R."/>
            <person name="Heier L."/>
            <person name="Spannagl M."/>
            <person name="Pfeifer M."/>
            <person name="Jakobsen K.S."/>
            <person name="Wulff B.B."/>
            <person name="Steuernagel B."/>
            <person name="Mayer K.F."/>
            <person name="Olsen O.A."/>
        </authorList>
    </citation>
    <scope>NUCLEOTIDE SEQUENCE [LARGE SCALE GENOMIC DNA]</scope>
    <source>
        <strain evidence="2">cv. AL8/78</strain>
    </source>
</reference>
<protein>
    <submittedName>
        <fullName evidence="1">Uncharacterized protein</fullName>
    </submittedName>
</protein>
<organism evidence="1 2">
    <name type="scientific">Aegilops tauschii subsp. strangulata</name>
    <name type="common">Goatgrass</name>
    <dbReference type="NCBI Taxonomy" id="200361"/>
    <lineage>
        <taxon>Eukaryota</taxon>
        <taxon>Viridiplantae</taxon>
        <taxon>Streptophyta</taxon>
        <taxon>Embryophyta</taxon>
        <taxon>Tracheophyta</taxon>
        <taxon>Spermatophyta</taxon>
        <taxon>Magnoliopsida</taxon>
        <taxon>Liliopsida</taxon>
        <taxon>Poales</taxon>
        <taxon>Poaceae</taxon>
        <taxon>BOP clade</taxon>
        <taxon>Pooideae</taxon>
        <taxon>Triticodae</taxon>
        <taxon>Triticeae</taxon>
        <taxon>Triticinae</taxon>
        <taxon>Aegilops</taxon>
    </lineage>
</organism>
<keyword evidence="2" id="KW-1185">Reference proteome</keyword>